<evidence type="ECO:0000313" key="3">
    <source>
        <dbReference type="EMBL" id="RFM33491.1"/>
    </source>
</evidence>
<feature type="region of interest" description="Disordered" evidence="1">
    <location>
        <begin position="360"/>
        <end position="383"/>
    </location>
</feature>
<feature type="transmembrane region" description="Helical" evidence="2">
    <location>
        <begin position="328"/>
        <end position="346"/>
    </location>
</feature>
<evidence type="ECO:0000256" key="1">
    <source>
        <dbReference type="SAM" id="MobiDB-lite"/>
    </source>
</evidence>
<gene>
    <name evidence="3" type="ORF">DXN04_16145</name>
</gene>
<dbReference type="AlphaFoldDB" id="A0A3E1NZX2"/>
<keyword evidence="2" id="KW-1133">Transmembrane helix</keyword>
<keyword evidence="4" id="KW-1185">Reference proteome</keyword>
<feature type="transmembrane region" description="Helical" evidence="2">
    <location>
        <begin position="6"/>
        <end position="27"/>
    </location>
</feature>
<dbReference type="Proteomes" id="UP000261174">
    <property type="component" value="Unassembled WGS sequence"/>
</dbReference>
<organism evidence="3 4">
    <name type="scientific">Chitinophaga silvisoli</name>
    <dbReference type="NCBI Taxonomy" id="2291814"/>
    <lineage>
        <taxon>Bacteria</taxon>
        <taxon>Pseudomonadati</taxon>
        <taxon>Bacteroidota</taxon>
        <taxon>Chitinophagia</taxon>
        <taxon>Chitinophagales</taxon>
        <taxon>Chitinophagaceae</taxon>
        <taxon>Chitinophaga</taxon>
    </lineage>
</organism>
<comment type="caution">
    <text evidence="3">The sequence shown here is derived from an EMBL/GenBank/DDBJ whole genome shotgun (WGS) entry which is preliminary data.</text>
</comment>
<accession>A0A3E1NZX2</accession>
<feature type="compositionally biased region" description="Basic and acidic residues" evidence="1">
    <location>
        <begin position="363"/>
        <end position="383"/>
    </location>
</feature>
<reference evidence="3 4" key="1">
    <citation type="submission" date="2018-08" db="EMBL/GenBank/DDBJ databases">
        <title>Chitinophaga sp. K20C18050901, a novel bacterium isolated from forest soil.</title>
        <authorList>
            <person name="Wang C."/>
        </authorList>
    </citation>
    <scope>NUCLEOTIDE SEQUENCE [LARGE SCALE GENOMIC DNA]</scope>
    <source>
        <strain evidence="3 4">K20C18050901</strain>
    </source>
</reference>
<dbReference type="EMBL" id="QTJV01000006">
    <property type="protein sequence ID" value="RFM33491.1"/>
    <property type="molecule type" value="Genomic_DNA"/>
</dbReference>
<name>A0A3E1NZX2_9BACT</name>
<feature type="transmembrane region" description="Helical" evidence="2">
    <location>
        <begin position="224"/>
        <end position="242"/>
    </location>
</feature>
<proteinExistence type="predicted"/>
<evidence type="ECO:0000256" key="2">
    <source>
        <dbReference type="SAM" id="Phobius"/>
    </source>
</evidence>
<sequence length="383" mass="43351">MFDSASMEVVIALVFIYLIYSLLGSLLQEIIATNIGLRAYILQVIIRRMLNDRGPKKSAPLNDEFYHSLNAVSNEIKDSNKGLRSRILLFIVRRILNDKSLNKPVLLSDEFYRHPLVKYLVSGAWWSFRKLPAYITKETFSKVMIDLLRGTDLNAGDAYNTKIQQSLNEGAIQWNPDISICPDTLKYLKSLWVDAQGDVQKFRDSLEKWFDEMMDRATDLYKKFTQIILLFVGMLIAVSFNVDTVKIVSKLQHNPKLRSQLNLQAAQYTKDHPQGLQSAGQEKELQDSLYAQALRMVGKGGDVAKMNELLALGYDGGFRKNFDKGMSILGWILTALAISLGAPFWFDLLNKIMKLRSAVDSSKGNDEGPKEQKTVVAVKERVG</sequence>
<dbReference type="OrthoDB" id="6286374at2"/>
<protein>
    <submittedName>
        <fullName evidence="3">Uncharacterized protein</fullName>
    </submittedName>
</protein>
<keyword evidence="2" id="KW-0472">Membrane</keyword>
<evidence type="ECO:0000313" key="4">
    <source>
        <dbReference type="Proteomes" id="UP000261174"/>
    </source>
</evidence>
<keyword evidence="2" id="KW-0812">Transmembrane</keyword>
<dbReference type="RefSeq" id="WP_116854414.1">
    <property type="nucleotide sequence ID" value="NZ_QTJV01000006.1"/>
</dbReference>